<dbReference type="Gene3D" id="2.40.50.100">
    <property type="match status" value="1"/>
</dbReference>
<evidence type="ECO:0000259" key="10">
    <source>
        <dbReference type="Pfam" id="PF25917"/>
    </source>
</evidence>
<keyword evidence="7 9" id="KW-1133">Transmembrane helix</keyword>
<dbReference type="InterPro" id="IPR010129">
    <property type="entry name" value="T1SS_HlyD"/>
</dbReference>
<keyword evidence="13" id="KW-1185">Reference proteome</keyword>
<evidence type="ECO:0000256" key="2">
    <source>
        <dbReference type="ARBA" id="ARBA00009477"/>
    </source>
</evidence>
<dbReference type="PANTHER" id="PTHR30386:SF26">
    <property type="entry name" value="TRANSPORT PROTEIN COMB"/>
    <property type="match status" value="1"/>
</dbReference>
<evidence type="ECO:0000256" key="7">
    <source>
        <dbReference type="ARBA" id="ARBA00022989"/>
    </source>
</evidence>
<dbReference type="NCBIfam" id="TIGR01843">
    <property type="entry name" value="type_I_hlyD"/>
    <property type="match status" value="1"/>
</dbReference>
<feature type="domain" description="AprE-like beta-barrel" evidence="11">
    <location>
        <begin position="295"/>
        <end position="387"/>
    </location>
</feature>
<dbReference type="InterPro" id="IPR058982">
    <property type="entry name" value="Beta-barrel_AprE"/>
</dbReference>
<dbReference type="Pfam" id="PF26002">
    <property type="entry name" value="Beta-barrel_AprE"/>
    <property type="match status" value="1"/>
</dbReference>
<keyword evidence="8 9" id="KW-0472">Membrane</keyword>
<dbReference type="PANTHER" id="PTHR30386">
    <property type="entry name" value="MEMBRANE FUSION SUBUNIT OF EMRAB-TOLC MULTIDRUG EFFLUX PUMP"/>
    <property type="match status" value="1"/>
</dbReference>
<evidence type="ECO:0000256" key="6">
    <source>
        <dbReference type="ARBA" id="ARBA00022692"/>
    </source>
</evidence>
<evidence type="ECO:0000256" key="3">
    <source>
        <dbReference type="ARBA" id="ARBA00022448"/>
    </source>
</evidence>
<protein>
    <recommendedName>
        <fullName evidence="9">Membrane fusion protein (MFP) family protein</fullName>
    </recommendedName>
</protein>
<keyword evidence="6 9" id="KW-0812">Transmembrane</keyword>
<dbReference type="Proteomes" id="UP001620408">
    <property type="component" value="Unassembled WGS sequence"/>
</dbReference>
<sequence length="410" mass="45295">MKMLERLRGAKSIMHPGDAAYVGDIKEAMLAQSTPGAKAVLYLIAIVMMIGMTWAHFARVEEVTRAEGKVISAGGEQQIQSLDGGIIEEMPVHEGETVAKGQLLLKIDPTRANAGYREVQSKVTGLKATVARLKAEAYGQVLSFPDDVLKDPRVVKEETQTFEARRRALDESVVSLQKSYDLTMKELALSEPLMRKGLMSEVEILRMRRDANSFKMQIVEQRNRFKATANSELSQAQLELGQTTEKLAGNADVVDRTAILAPVRGIIKNIRIKTVDGVVRPGETIMEISPIDEQLLVEGKIKPSDVGFVHPGQPATVKISAYDYGIYGSLKGKVERVSPDTLENEKKPGDETTYYRVVVRTNANALTAGGKQLPIIPGMVSTIDIRTSEKTIQDYILKPLFKAREAFRER</sequence>
<evidence type="ECO:0000256" key="5">
    <source>
        <dbReference type="ARBA" id="ARBA00022519"/>
    </source>
</evidence>
<organism evidence="12 13">
    <name type="scientific">Dyella koreensis</name>
    <dbReference type="NCBI Taxonomy" id="311235"/>
    <lineage>
        <taxon>Bacteria</taxon>
        <taxon>Pseudomonadati</taxon>
        <taxon>Pseudomonadota</taxon>
        <taxon>Gammaproteobacteria</taxon>
        <taxon>Lysobacterales</taxon>
        <taxon>Rhodanobacteraceae</taxon>
        <taxon>Dyella</taxon>
    </lineage>
</organism>
<evidence type="ECO:0000256" key="8">
    <source>
        <dbReference type="ARBA" id="ARBA00023136"/>
    </source>
</evidence>
<evidence type="ECO:0000313" key="12">
    <source>
        <dbReference type="EMBL" id="MFK2916057.1"/>
    </source>
</evidence>
<dbReference type="PRINTS" id="PR01490">
    <property type="entry name" value="RTXTOXIND"/>
</dbReference>
<dbReference type="Gene3D" id="1.10.287.470">
    <property type="entry name" value="Helix hairpin bin"/>
    <property type="match status" value="1"/>
</dbReference>
<evidence type="ECO:0000259" key="11">
    <source>
        <dbReference type="Pfam" id="PF26002"/>
    </source>
</evidence>
<feature type="transmembrane region" description="Helical" evidence="9">
    <location>
        <begin position="39"/>
        <end position="57"/>
    </location>
</feature>
<dbReference type="Gene3D" id="2.40.30.170">
    <property type="match status" value="1"/>
</dbReference>
<dbReference type="InterPro" id="IPR058625">
    <property type="entry name" value="MdtA-like_BSH"/>
</dbReference>
<comment type="similarity">
    <text evidence="2 9">Belongs to the membrane fusion protein (MFP) (TC 8.A.1) family.</text>
</comment>
<dbReference type="Pfam" id="PF25917">
    <property type="entry name" value="BSH_RND"/>
    <property type="match status" value="1"/>
</dbReference>
<dbReference type="EMBL" id="JADIKD010000006">
    <property type="protein sequence ID" value="MFK2916057.1"/>
    <property type="molecule type" value="Genomic_DNA"/>
</dbReference>
<keyword evidence="3 9" id="KW-0813">Transport</keyword>
<gene>
    <name evidence="12" type="ORF">ISS97_02170</name>
</gene>
<proteinExistence type="inferred from homology"/>
<keyword evidence="4 9" id="KW-1003">Cell membrane</keyword>
<evidence type="ECO:0000256" key="1">
    <source>
        <dbReference type="ARBA" id="ARBA00004377"/>
    </source>
</evidence>
<feature type="domain" description="Multidrug resistance protein MdtA-like barrel-sandwich hybrid" evidence="10">
    <location>
        <begin position="84"/>
        <end position="273"/>
    </location>
</feature>
<dbReference type="SUPFAM" id="SSF111369">
    <property type="entry name" value="HlyD-like secretion proteins"/>
    <property type="match status" value="1"/>
</dbReference>
<evidence type="ECO:0000256" key="9">
    <source>
        <dbReference type="RuleBase" id="RU365093"/>
    </source>
</evidence>
<keyword evidence="5 9" id="KW-0997">Cell inner membrane</keyword>
<dbReference type="InterPro" id="IPR050739">
    <property type="entry name" value="MFP"/>
</dbReference>
<reference evidence="12 13" key="1">
    <citation type="submission" date="2020-10" db="EMBL/GenBank/DDBJ databases">
        <title>Phylogeny of dyella-like bacteria.</title>
        <authorList>
            <person name="Fu J."/>
        </authorList>
    </citation>
    <scope>NUCLEOTIDE SEQUENCE [LARGE SCALE GENOMIC DNA]</scope>
    <source>
        <strain evidence="12 13">BB4</strain>
    </source>
</reference>
<evidence type="ECO:0000256" key="4">
    <source>
        <dbReference type="ARBA" id="ARBA00022475"/>
    </source>
</evidence>
<evidence type="ECO:0000313" key="13">
    <source>
        <dbReference type="Proteomes" id="UP001620408"/>
    </source>
</evidence>
<accession>A0ABW8K254</accession>
<comment type="subcellular location">
    <subcellularLocation>
        <location evidence="1 9">Cell inner membrane</location>
        <topology evidence="1 9">Single-pass membrane protein</topology>
    </subcellularLocation>
</comment>
<name>A0ABW8K254_9GAMM</name>
<comment type="caution">
    <text evidence="12">The sequence shown here is derived from an EMBL/GenBank/DDBJ whole genome shotgun (WGS) entry which is preliminary data.</text>
</comment>
<dbReference type="RefSeq" id="WP_379984716.1">
    <property type="nucleotide sequence ID" value="NZ_JADIKD010000006.1"/>
</dbReference>